<organism evidence="1 2">
    <name type="scientific">Geodia barretti</name>
    <name type="common">Barrett's horny sponge</name>
    <dbReference type="NCBI Taxonomy" id="519541"/>
    <lineage>
        <taxon>Eukaryota</taxon>
        <taxon>Metazoa</taxon>
        <taxon>Porifera</taxon>
        <taxon>Demospongiae</taxon>
        <taxon>Heteroscleromorpha</taxon>
        <taxon>Tetractinellida</taxon>
        <taxon>Astrophorina</taxon>
        <taxon>Geodiidae</taxon>
        <taxon>Geodia</taxon>
    </lineage>
</organism>
<dbReference type="EMBL" id="CASHTH010001802">
    <property type="protein sequence ID" value="CAI8020129.1"/>
    <property type="molecule type" value="Genomic_DNA"/>
</dbReference>
<proteinExistence type="predicted"/>
<name>A0AA35RYP2_GEOBA</name>
<reference evidence="1" key="1">
    <citation type="submission" date="2023-03" db="EMBL/GenBank/DDBJ databases">
        <authorList>
            <person name="Steffen K."/>
            <person name="Cardenas P."/>
        </authorList>
    </citation>
    <scope>NUCLEOTIDE SEQUENCE</scope>
</reference>
<gene>
    <name evidence="1" type="ORF">GBAR_LOCUS12045</name>
</gene>
<accession>A0AA35RYP2</accession>
<evidence type="ECO:0000313" key="1">
    <source>
        <dbReference type="EMBL" id="CAI8020129.1"/>
    </source>
</evidence>
<keyword evidence="2" id="KW-1185">Reference proteome</keyword>
<dbReference type="Proteomes" id="UP001174909">
    <property type="component" value="Unassembled WGS sequence"/>
</dbReference>
<protein>
    <submittedName>
        <fullName evidence="1">Uncharacterized protein</fullName>
    </submittedName>
</protein>
<sequence>MTPGSSARNCAGAT</sequence>
<comment type="caution">
    <text evidence="1">The sequence shown here is derived from an EMBL/GenBank/DDBJ whole genome shotgun (WGS) entry which is preliminary data.</text>
</comment>
<evidence type="ECO:0000313" key="2">
    <source>
        <dbReference type="Proteomes" id="UP001174909"/>
    </source>
</evidence>